<dbReference type="InterPro" id="IPR002398">
    <property type="entry name" value="Pept_C14"/>
</dbReference>
<evidence type="ECO:0000259" key="7">
    <source>
        <dbReference type="PROSITE" id="PS50207"/>
    </source>
</evidence>
<evidence type="ECO:0000256" key="1">
    <source>
        <dbReference type="ARBA" id="ARBA00010134"/>
    </source>
</evidence>
<dbReference type="InterPro" id="IPR029030">
    <property type="entry name" value="Caspase-like_dom_sf"/>
</dbReference>
<dbReference type="PROSITE" id="PS50207">
    <property type="entry name" value="CASPASE_P10"/>
    <property type="match status" value="1"/>
</dbReference>
<dbReference type="PROSITE" id="PS01121">
    <property type="entry name" value="CASPASE_HIS"/>
    <property type="match status" value="1"/>
</dbReference>
<dbReference type="RefSeq" id="XP_009066755.1">
    <property type="nucleotide sequence ID" value="XM_009068507.1"/>
</dbReference>
<dbReference type="InterPro" id="IPR002138">
    <property type="entry name" value="Pept_C14_p10"/>
</dbReference>
<dbReference type="InterPro" id="IPR001309">
    <property type="entry name" value="Pept_C14_p20"/>
</dbReference>
<dbReference type="GO" id="GO:0006508">
    <property type="term" value="P:proteolysis"/>
    <property type="evidence" value="ECO:0007669"/>
    <property type="project" value="UniProtKB-KW"/>
</dbReference>
<dbReference type="HOGENOM" id="CLU_036904_2_1_1"/>
<dbReference type="SUPFAM" id="SSF52129">
    <property type="entry name" value="Caspase-like"/>
    <property type="match status" value="1"/>
</dbReference>
<keyword evidence="10" id="KW-1185">Reference proteome</keyword>
<dbReference type="PANTHER" id="PTHR10454:SF210">
    <property type="entry name" value="CASPASE-2"/>
    <property type="match status" value="1"/>
</dbReference>
<accession>V3ZNX3</accession>
<dbReference type="SMART" id="SM00115">
    <property type="entry name" value="CASc"/>
    <property type="match status" value="1"/>
</dbReference>
<sequence length="203" mass="23555">YQMNSNNRGHCVVINNEIFEQQSRRYGTEKDVESLKELFKQLNFQITVHDNKTAQEIHNLIKHYKDMDHTNYNCFVMMVLSHGSHGNVYGVDGKEVGIEQIVISFDSRNCKSLCDKPKLFFIQACQGGRYTKNDDEDSSEISLPTKTRALTFLFYISINYISGFVSWRDKNFGTWFIQAVVYAFKYWAHSCELAVLMTRVGTN</sequence>
<dbReference type="GO" id="GO:0005737">
    <property type="term" value="C:cytoplasm"/>
    <property type="evidence" value="ECO:0007669"/>
    <property type="project" value="TreeGrafter"/>
</dbReference>
<evidence type="ECO:0000256" key="2">
    <source>
        <dbReference type="ARBA" id="ARBA00022670"/>
    </source>
</evidence>
<feature type="domain" description="Caspase family p10" evidence="7">
    <location>
        <begin position="154"/>
        <end position="203"/>
    </location>
</feature>
<evidence type="ECO:0008006" key="11">
    <source>
        <dbReference type="Google" id="ProtNLM"/>
    </source>
</evidence>
<dbReference type="OrthoDB" id="6157570at2759"/>
<dbReference type="InterPro" id="IPR011600">
    <property type="entry name" value="Pept_C14_caspase"/>
</dbReference>
<dbReference type="AlphaFoldDB" id="V3ZNX3"/>
<evidence type="ECO:0000259" key="8">
    <source>
        <dbReference type="PROSITE" id="PS50208"/>
    </source>
</evidence>
<dbReference type="STRING" id="225164.V3ZNX3"/>
<dbReference type="InterPro" id="IPR015917">
    <property type="entry name" value="Pept_C14A"/>
</dbReference>
<comment type="similarity">
    <text evidence="1 6">Belongs to the peptidase C14A family.</text>
</comment>
<dbReference type="CDD" id="cd00032">
    <property type="entry name" value="CASc"/>
    <property type="match status" value="1"/>
</dbReference>
<protein>
    <recommendedName>
        <fullName evidence="11">Caspase family p20 domain-containing protein</fullName>
    </recommendedName>
</protein>
<dbReference type="InterPro" id="IPR016129">
    <property type="entry name" value="Caspase_his_AS"/>
</dbReference>
<dbReference type="PROSITE" id="PS50208">
    <property type="entry name" value="CASPASE_P20"/>
    <property type="match status" value="1"/>
</dbReference>
<dbReference type="Pfam" id="PF00656">
    <property type="entry name" value="Peptidase_C14"/>
    <property type="match status" value="1"/>
</dbReference>
<evidence type="ECO:0000313" key="9">
    <source>
        <dbReference type="EMBL" id="ESO82566.1"/>
    </source>
</evidence>
<proteinExistence type="inferred from homology"/>
<dbReference type="OMA" id="SHEEVIF"/>
<dbReference type="Gene3D" id="3.40.50.1460">
    <property type="match status" value="1"/>
</dbReference>
<keyword evidence="2" id="KW-0645">Protease</keyword>
<name>V3ZNX3_LOTGI</name>
<evidence type="ECO:0000256" key="5">
    <source>
        <dbReference type="ARBA" id="ARBA00023145"/>
    </source>
</evidence>
<dbReference type="Proteomes" id="UP000030746">
    <property type="component" value="Unassembled WGS sequence"/>
</dbReference>
<feature type="domain" description="Caspase family p20" evidence="8">
    <location>
        <begin position="7"/>
        <end position="129"/>
    </location>
</feature>
<reference evidence="9 10" key="1">
    <citation type="journal article" date="2013" name="Nature">
        <title>Insights into bilaterian evolution from three spiralian genomes.</title>
        <authorList>
            <person name="Simakov O."/>
            <person name="Marletaz F."/>
            <person name="Cho S.J."/>
            <person name="Edsinger-Gonzales E."/>
            <person name="Havlak P."/>
            <person name="Hellsten U."/>
            <person name="Kuo D.H."/>
            <person name="Larsson T."/>
            <person name="Lv J."/>
            <person name="Arendt D."/>
            <person name="Savage R."/>
            <person name="Osoegawa K."/>
            <person name="de Jong P."/>
            <person name="Grimwood J."/>
            <person name="Chapman J.A."/>
            <person name="Shapiro H."/>
            <person name="Aerts A."/>
            <person name="Otillar R.P."/>
            <person name="Terry A.Y."/>
            <person name="Boore J.L."/>
            <person name="Grigoriev I.V."/>
            <person name="Lindberg D.R."/>
            <person name="Seaver E.C."/>
            <person name="Weisblat D.A."/>
            <person name="Putnam N.H."/>
            <person name="Rokhsar D.S."/>
        </authorList>
    </citation>
    <scope>NUCLEOTIDE SEQUENCE [LARGE SCALE GENOMIC DNA]</scope>
</reference>
<keyword evidence="3" id="KW-0378">Hydrolase</keyword>
<keyword evidence="4" id="KW-0788">Thiol protease</keyword>
<dbReference type="KEGG" id="lgi:LOTGIDRAFT_134426"/>
<dbReference type="PRINTS" id="PR00376">
    <property type="entry name" value="IL1BCENZYME"/>
</dbReference>
<gene>
    <name evidence="9" type="ORF">LOTGIDRAFT_134426</name>
</gene>
<evidence type="ECO:0000256" key="3">
    <source>
        <dbReference type="ARBA" id="ARBA00022801"/>
    </source>
</evidence>
<dbReference type="GeneID" id="20233557"/>
<dbReference type="EMBL" id="KB203855">
    <property type="protein sequence ID" value="ESO82566.1"/>
    <property type="molecule type" value="Genomic_DNA"/>
</dbReference>
<dbReference type="PROSITE" id="PS01122">
    <property type="entry name" value="CASPASE_CYS"/>
    <property type="match status" value="1"/>
</dbReference>
<dbReference type="MEROPS" id="C14.010"/>
<dbReference type="PANTHER" id="PTHR10454">
    <property type="entry name" value="CASPASE"/>
    <property type="match status" value="1"/>
</dbReference>
<keyword evidence="5" id="KW-0865">Zymogen</keyword>
<dbReference type="GO" id="GO:0043525">
    <property type="term" value="P:positive regulation of neuron apoptotic process"/>
    <property type="evidence" value="ECO:0007669"/>
    <property type="project" value="TreeGrafter"/>
</dbReference>
<dbReference type="CTD" id="20233557"/>
<dbReference type="GO" id="GO:0006915">
    <property type="term" value="P:apoptotic process"/>
    <property type="evidence" value="ECO:0007669"/>
    <property type="project" value="TreeGrafter"/>
</dbReference>
<dbReference type="GO" id="GO:0004197">
    <property type="term" value="F:cysteine-type endopeptidase activity"/>
    <property type="evidence" value="ECO:0007669"/>
    <property type="project" value="InterPro"/>
</dbReference>
<evidence type="ECO:0000256" key="6">
    <source>
        <dbReference type="RuleBase" id="RU003971"/>
    </source>
</evidence>
<evidence type="ECO:0000256" key="4">
    <source>
        <dbReference type="ARBA" id="ARBA00022807"/>
    </source>
</evidence>
<evidence type="ECO:0000313" key="10">
    <source>
        <dbReference type="Proteomes" id="UP000030746"/>
    </source>
</evidence>
<organism evidence="9 10">
    <name type="scientific">Lottia gigantea</name>
    <name type="common">Giant owl limpet</name>
    <dbReference type="NCBI Taxonomy" id="225164"/>
    <lineage>
        <taxon>Eukaryota</taxon>
        <taxon>Metazoa</taxon>
        <taxon>Spiralia</taxon>
        <taxon>Lophotrochozoa</taxon>
        <taxon>Mollusca</taxon>
        <taxon>Gastropoda</taxon>
        <taxon>Patellogastropoda</taxon>
        <taxon>Lottioidea</taxon>
        <taxon>Lottiidae</taxon>
        <taxon>Lottia</taxon>
    </lineage>
</organism>
<feature type="non-terminal residue" evidence="9">
    <location>
        <position position="1"/>
    </location>
</feature>
<dbReference type="InterPro" id="IPR033139">
    <property type="entry name" value="Caspase_cys_AS"/>
</dbReference>